<reference evidence="1" key="1">
    <citation type="submission" date="2021-03" db="EMBL/GenBank/DDBJ databases">
        <title>Legionella lytica PCM 2298.</title>
        <authorList>
            <person name="Koper P."/>
        </authorList>
    </citation>
    <scope>NUCLEOTIDE SEQUENCE</scope>
    <source>
        <strain evidence="1">PCM 2298</strain>
    </source>
</reference>
<dbReference type="Proteomes" id="UP001057474">
    <property type="component" value="Chromosome"/>
</dbReference>
<evidence type="ECO:0000313" key="1">
    <source>
        <dbReference type="EMBL" id="USQ12952.1"/>
    </source>
</evidence>
<protein>
    <submittedName>
        <fullName evidence="1">Uncharacterized protein</fullName>
    </submittedName>
</protein>
<dbReference type="RefSeq" id="WP_252579164.1">
    <property type="nucleotide sequence ID" value="NZ_CP071527.1"/>
</dbReference>
<gene>
    <name evidence="1" type="ORF">J2N86_09580</name>
</gene>
<evidence type="ECO:0000313" key="2">
    <source>
        <dbReference type="Proteomes" id="UP001057474"/>
    </source>
</evidence>
<proteinExistence type="predicted"/>
<keyword evidence="2" id="KW-1185">Reference proteome</keyword>
<dbReference type="EMBL" id="CP071527">
    <property type="protein sequence ID" value="USQ12952.1"/>
    <property type="molecule type" value="Genomic_DNA"/>
</dbReference>
<organism evidence="1 2">
    <name type="scientific">Legionella lytica</name>
    <dbReference type="NCBI Taxonomy" id="96232"/>
    <lineage>
        <taxon>Bacteria</taxon>
        <taxon>Pseudomonadati</taxon>
        <taxon>Pseudomonadota</taxon>
        <taxon>Gammaproteobacteria</taxon>
        <taxon>Legionellales</taxon>
        <taxon>Legionellaceae</taxon>
        <taxon>Legionella</taxon>
    </lineage>
</organism>
<accession>A0ABY4Y722</accession>
<name>A0ABY4Y722_9GAMM</name>
<sequence>MHSKQLVETWICDSCDELIQRPEDGRVEWIVSMNEAKDLRLVHHARSGSHGQSCQYNCTSVYQKYKGIINDVSLSMFLGADGLMQLLSLIAEQRLPQNQVLEMIKRLHIPGYEHTRHHFNEAIGQLVFEPNTAPGFYLQHNINAVLEWTRSTNRDA</sequence>